<organism evidence="1">
    <name type="scientific">marine sediment metagenome</name>
    <dbReference type="NCBI Taxonomy" id="412755"/>
    <lineage>
        <taxon>unclassified sequences</taxon>
        <taxon>metagenomes</taxon>
        <taxon>ecological metagenomes</taxon>
    </lineage>
</organism>
<reference evidence="1" key="1">
    <citation type="journal article" date="2015" name="Nature">
        <title>Complex archaea that bridge the gap between prokaryotes and eukaryotes.</title>
        <authorList>
            <person name="Spang A."/>
            <person name="Saw J.H."/>
            <person name="Jorgensen S.L."/>
            <person name="Zaremba-Niedzwiedzka K."/>
            <person name="Martijn J."/>
            <person name="Lind A.E."/>
            <person name="van Eijk R."/>
            <person name="Schleper C."/>
            <person name="Guy L."/>
            <person name="Ettema T.J."/>
        </authorList>
    </citation>
    <scope>NUCLEOTIDE SEQUENCE</scope>
</reference>
<sequence length="331" mass="37825">MPELRLIDKLREFLLTCQGKEVSIDYLRTELKIDPASPTYQSIRKSMLDLANQKIVKPSGRKDGIYKVIKQVQRVQVFGRERKPPLTVAFPRDYNTMNEILPARDIIIREGDLILISGRSNFGKTALCLNFCAENIDSNPVLMGNEYTTIDHEPSPRFMQRLDNMEWIDWTNGDGIDKFELLPVFDDYAEHIIKDRMNIIDWINIDTGEFYLIGKIMEDIKRAVGKGIGVITIQKAEGADAGRGGQFTKDFADVEILLDSYGEHEILMTFGKVKESRCRVTGRSFAFGLEKGVKITNYRELSKCSCHKGWRGSKRCDECNGTGYKEKPVEY</sequence>
<accession>A0A0F9GJS6</accession>
<protein>
    <submittedName>
        <fullName evidence="1">Uncharacterized protein</fullName>
    </submittedName>
</protein>
<dbReference type="SUPFAM" id="SSF52540">
    <property type="entry name" value="P-loop containing nucleoside triphosphate hydrolases"/>
    <property type="match status" value="1"/>
</dbReference>
<dbReference type="InterPro" id="IPR027417">
    <property type="entry name" value="P-loop_NTPase"/>
</dbReference>
<dbReference type="Gene3D" id="3.40.50.300">
    <property type="entry name" value="P-loop containing nucleotide triphosphate hydrolases"/>
    <property type="match status" value="1"/>
</dbReference>
<dbReference type="AlphaFoldDB" id="A0A0F9GJS6"/>
<gene>
    <name evidence="1" type="ORF">LCGC14_2175010</name>
</gene>
<dbReference type="EMBL" id="LAZR01028166">
    <property type="protein sequence ID" value="KKL63447.1"/>
    <property type="molecule type" value="Genomic_DNA"/>
</dbReference>
<name>A0A0F9GJS6_9ZZZZ</name>
<evidence type="ECO:0000313" key="1">
    <source>
        <dbReference type="EMBL" id="KKL63447.1"/>
    </source>
</evidence>
<proteinExistence type="predicted"/>
<comment type="caution">
    <text evidence="1">The sequence shown here is derived from an EMBL/GenBank/DDBJ whole genome shotgun (WGS) entry which is preliminary data.</text>
</comment>